<dbReference type="GO" id="GO:0042597">
    <property type="term" value="C:periplasmic space"/>
    <property type="evidence" value="ECO:0007669"/>
    <property type="project" value="UniProtKB-SubCell"/>
</dbReference>
<feature type="chain" id="PRO_5039151841" evidence="4">
    <location>
        <begin position="28"/>
        <end position="344"/>
    </location>
</feature>
<protein>
    <submittedName>
        <fullName evidence="6">ABC transporter substrate-binding protein</fullName>
    </submittedName>
</protein>
<dbReference type="Pfam" id="PF09084">
    <property type="entry name" value="NMT1"/>
    <property type="match status" value="1"/>
</dbReference>
<keyword evidence="7" id="KW-1185">Reference proteome</keyword>
<name>A0A4U2YUY6_9ACTN</name>
<dbReference type="AlphaFoldDB" id="A0A4U2YUY6"/>
<comment type="similarity">
    <text evidence="2">Belongs to the bacterial solute-binding protein SsuA/TauA family.</text>
</comment>
<dbReference type="Proteomes" id="UP000307808">
    <property type="component" value="Unassembled WGS sequence"/>
</dbReference>
<dbReference type="OrthoDB" id="8877897at2"/>
<dbReference type="RefSeq" id="WP_137064375.1">
    <property type="nucleotide sequence ID" value="NZ_CP040748.1"/>
</dbReference>
<feature type="domain" description="SsuA/THI5-like" evidence="5">
    <location>
        <begin position="56"/>
        <end position="264"/>
    </location>
</feature>
<evidence type="ECO:0000256" key="2">
    <source>
        <dbReference type="ARBA" id="ARBA00010742"/>
    </source>
</evidence>
<keyword evidence="3 4" id="KW-0732">Signal</keyword>
<evidence type="ECO:0000256" key="3">
    <source>
        <dbReference type="ARBA" id="ARBA00022729"/>
    </source>
</evidence>
<dbReference type="PANTHER" id="PTHR30024:SF47">
    <property type="entry name" value="TAURINE-BINDING PERIPLASMIC PROTEIN"/>
    <property type="match status" value="1"/>
</dbReference>
<proteinExistence type="inferred from homology"/>
<accession>A0A4U2YUY6</accession>
<dbReference type="GO" id="GO:0042918">
    <property type="term" value="P:alkanesulfonate transmembrane transport"/>
    <property type="evidence" value="ECO:0007669"/>
    <property type="project" value="TreeGrafter"/>
</dbReference>
<organism evidence="6 7">
    <name type="scientific">Nocardioides jishulii</name>
    <dbReference type="NCBI Taxonomy" id="2575440"/>
    <lineage>
        <taxon>Bacteria</taxon>
        <taxon>Bacillati</taxon>
        <taxon>Actinomycetota</taxon>
        <taxon>Actinomycetes</taxon>
        <taxon>Propionibacteriales</taxon>
        <taxon>Nocardioidaceae</taxon>
        <taxon>Nocardioides</taxon>
    </lineage>
</organism>
<sequence>MPSLSLHSRVVAVATSLLLGAALSACGGAGGAATNADGDTVIRYQSYVGMLNVMELADALGYLDEADIELDRVGDVQGGPEGLRALTTDQVDVAGAFQGAIAKVVSTGAPITAVLAYYGSHDDVNFSFVVRQGDDIEGPRDLIGKKVAVNTLGANAEAVLDTYLAEGGLTEKEIAQVTLVPLPGTVSEASLRKKQVDAAFMSGSARDYALQRPGLDVLFSDVEVVGPYNGGGLALHDRFIQENPGAVGDLVGALAKAVVWSQDHSVEEVRDLIGDYLEEDGRGDQKEALGLWRGTGVSTEGGVLRDEDFSLWLDWLVAAGEIKKGSVEVDDIYTNEFNPYAKEK</sequence>
<reference evidence="6 7" key="1">
    <citation type="submission" date="2019-04" db="EMBL/GenBank/DDBJ databases">
        <authorList>
            <person name="Dong K."/>
        </authorList>
    </citation>
    <scope>NUCLEOTIDE SEQUENCE [LARGE SCALE GENOMIC DNA]</scope>
    <source>
        <strain evidence="7">dk3543</strain>
    </source>
</reference>
<gene>
    <name evidence="6" type="ORF">FC770_01645</name>
</gene>
<evidence type="ECO:0000259" key="5">
    <source>
        <dbReference type="Pfam" id="PF09084"/>
    </source>
</evidence>
<evidence type="ECO:0000256" key="4">
    <source>
        <dbReference type="SAM" id="SignalP"/>
    </source>
</evidence>
<evidence type="ECO:0000313" key="7">
    <source>
        <dbReference type="Proteomes" id="UP000307808"/>
    </source>
</evidence>
<dbReference type="SUPFAM" id="SSF53850">
    <property type="entry name" value="Periplasmic binding protein-like II"/>
    <property type="match status" value="1"/>
</dbReference>
<feature type="signal peptide" evidence="4">
    <location>
        <begin position="1"/>
        <end position="27"/>
    </location>
</feature>
<dbReference type="PANTHER" id="PTHR30024">
    <property type="entry name" value="ALIPHATIC SULFONATES-BINDING PROTEIN-RELATED"/>
    <property type="match status" value="1"/>
</dbReference>
<dbReference type="EMBL" id="SZPY01000001">
    <property type="protein sequence ID" value="TKI63911.1"/>
    <property type="molecule type" value="Genomic_DNA"/>
</dbReference>
<dbReference type="Gene3D" id="3.40.190.10">
    <property type="entry name" value="Periplasmic binding protein-like II"/>
    <property type="match status" value="2"/>
</dbReference>
<evidence type="ECO:0000256" key="1">
    <source>
        <dbReference type="ARBA" id="ARBA00004418"/>
    </source>
</evidence>
<evidence type="ECO:0000313" key="6">
    <source>
        <dbReference type="EMBL" id="TKI63911.1"/>
    </source>
</evidence>
<dbReference type="InterPro" id="IPR015168">
    <property type="entry name" value="SsuA/THI5"/>
</dbReference>
<comment type="caution">
    <text evidence="6">The sequence shown here is derived from an EMBL/GenBank/DDBJ whole genome shotgun (WGS) entry which is preliminary data.</text>
</comment>
<comment type="subcellular location">
    <subcellularLocation>
        <location evidence="1">Periplasm</location>
    </subcellularLocation>
</comment>